<gene>
    <name evidence="2" type="ORF">PIB30_107422</name>
</gene>
<feature type="compositionally biased region" description="Pro residues" evidence="1">
    <location>
        <begin position="24"/>
        <end position="36"/>
    </location>
</feature>
<dbReference type="EMBL" id="JASCZI010034772">
    <property type="protein sequence ID" value="MED6129382.1"/>
    <property type="molecule type" value="Genomic_DNA"/>
</dbReference>
<sequence>PGNCSPAGKHDQWGSPYASKQSHPPTPPLQQKPPKPSDSAFFAKESSRIFPYTFLPLHGERLGSGSC</sequence>
<reference evidence="2 3" key="1">
    <citation type="journal article" date="2023" name="Plants (Basel)">
        <title>Bridging the Gap: Combining Genomics and Transcriptomics Approaches to Understand Stylosanthes scabra, an Orphan Legume from the Brazilian Caatinga.</title>
        <authorList>
            <person name="Ferreira-Neto J.R.C."/>
            <person name="da Silva M.D."/>
            <person name="Binneck E."/>
            <person name="de Melo N.F."/>
            <person name="da Silva R.H."/>
            <person name="de Melo A.L.T.M."/>
            <person name="Pandolfi V."/>
            <person name="Bustamante F.O."/>
            <person name="Brasileiro-Vidal A.C."/>
            <person name="Benko-Iseppon A.M."/>
        </authorList>
    </citation>
    <scope>NUCLEOTIDE SEQUENCE [LARGE SCALE GENOMIC DNA]</scope>
    <source>
        <tissue evidence="2">Leaves</tissue>
    </source>
</reference>
<dbReference type="Proteomes" id="UP001341840">
    <property type="component" value="Unassembled WGS sequence"/>
</dbReference>
<protein>
    <submittedName>
        <fullName evidence="2">Uncharacterized protein</fullName>
    </submittedName>
</protein>
<feature type="non-terminal residue" evidence="2">
    <location>
        <position position="1"/>
    </location>
</feature>
<feature type="region of interest" description="Disordered" evidence="1">
    <location>
        <begin position="1"/>
        <end position="40"/>
    </location>
</feature>
<accession>A0ABU6RYZ4</accession>
<keyword evidence="3" id="KW-1185">Reference proteome</keyword>
<evidence type="ECO:0000313" key="3">
    <source>
        <dbReference type="Proteomes" id="UP001341840"/>
    </source>
</evidence>
<evidence type="ECO:0000256" key="1">
    <source>
        <dbReference type="SAM" id="MobiDB-lite"/>
    </source>
</evidence>
<evidence type="ECO:0000313" key="2">
    <source>
        <dbReference type="EMBL" id="MED6129382.1"/>
    </source>
</evidence>
<proteinExistence type="predicted"/>
<comment type="caution">
    <text evidence="2">The sequence shown here is derived from an EMBL/GenBank/DDBJ whole genome shotgun (WGS) entry which is preliminary data.</text>
</comment>
<name>A0ABU6RYZ4_9FABA</name>
<organism evidence="2 3">
    <name type="scientific">Stylosanthes scabra</name>
    <dbReference type="NCBI Taxonomy" id="79078"/>
    <lineage>
        <taxon>Eukaryota</taxon>
        <taxon>Viridiplantae</taxon>
        <taxon>Streptophyta</taxon>
        <taxon>Embryophyta</taxon>
        <taxon>Tracheophyta</taxon>
        <taxon>Spermatophyta</taxon>
        <taxon>Magnoliopsida</taxon>
        <taxon>eudicotyledons</taxon>
        <taxon>Gunneridae</taxon>
        <taxon>Pentapetalae</taxon>
        <taxon>rosids</taxon>
        <taxon>fabids</taxon>
        <taxon>Fabales</taxon>
        <taxon>Fabaceae</taxon>
        <taxon>Papilionoideae</taxon>
        <taxon>50 kb inversion clade</taxon>
        <taxon>dalbergioids sensu lato</taxon>
        <taxon>Dalbergieae</taxon>
        <taxon>Pterocarpus clade</taxon>
        <taxon>Stylosanthes</taxon>
    </lineage>
</organism>